<dbReference type="Proteomes" id="UP000660339">
    <property type="component" value="Unassembled WGS sequence"/>
</dbReference>
<dbReference type="PANTHER" id="PTHR37943:SF1">
    <property type="entry name" value="PROTEIN VES"/>
    <property type="match status" value="1"/>
</dbReference>
<reference evidence="1" key="1">
    <citation type="submission" date="2021-01" db="EMBL/GenBank/DDBJ databases">
        <title>Whole genome shotgun sequence of Catellatospora methionotrophica NBRC 14553.</title>
        <authorList>
            <person name="Komaki H."/>
            <person name="Tamura T."/>
        </authorList>
    </citation>
    <scope>NUCLEOTIDE SEQUENCE</scope>
    <source>
        <strain evidence="1">NBRC 14553</strain>
    </source>
</reference>
<dbReference type="SUPFAM" id="SSF51182">
    <property type="entry name" value="RmlC-like cupins"/>
    <property type="match status" value="1"/>
</dbReference>
<name>A0A8J3PBT6_9ACTN</name>
<dbReference type="Gene3D" id="2.60.120.10">
    <property type="entry name" value="Jelly Rolls"/>
    <property type="match status" value="1"/>
</dbReference>
<comment type="caution">
    <text evidence="1">The sequence shown here is derived from an EMBL/GenBank/DDBJ whole genome shotgun (WGS) entry which is preliminary data.</text>
</comment>
<dbReference type="InterPro" id="IPR010282">
    <property type="entry name" value="Uncharacterised_HutD/Ves"/>
</dbReference>
<evidence type="ECO:0000313" key="2">
    <source>
        <dbReference type="Proteomes" id="UP000660339"/>
    </source>
</evidence>
<protein>
    <recommendedName>
        <fullName evidence="3">HutD family protein</fullName>
    </recommendedName>
</protein>
<dbReference type="InterPro" id="IPR011051">
    <property type="entry name" value="RmlC_Cupin_sf"/>
</dbReference>
<proteinExistence type="predicted"/>
<sequence length="180" mass="18844">MGVTLLPAVDRVAVAWRNGGGITREIFVHPPGADNYRWRLSIADVSEDGPFSAFPGYRRMITVLTGVGMRLTVDGAEHDIGPLEPFAFDGDAQTTCTLLGGPITDLNLIVRTGDRGAVRVVDVTEPLTVTGPAGIVVVRGTATVDGHPLRSPDAALVDRATDATLQPHGATSVALIDLPA</sequence>
<accession>A0A8J3PBT6</accession>
<evidence type="ECO:0000313" key="1">
    <source>
        <dbReference type="EMBL" id="GIG11716.1"/>
    </source>
</evidence>
<organism evidence="1 2">
    <name type="scientific">Catellatospora methionotrophica</name>
    <dbReference type="NCBI Taxonomy" id="121620"/>
    <lineage>
        <taxon>Bacteria</taxon>
        <taxon>Bacillati</taxon>
        <taxon>Actinomycetota</taxon>
        <taxon>Actinomycetes</taxon>
        <taxon>Micromonosporales</taxon>
        <taxon>Micromonosporaceae</taxon>
        <taxon>Catellatospora</taxon>
    </lineage>
</organism>
<dbReference type="EMBL" id="BONJ01000001">
    <property type="protein sequence ID" value="GIG11716.1"/>
    <property type="molecule type" value="Genomic_DNA"/>
</dbReference>
<dbReference type="InterPro" id="IPR014710">
    <property type="entry name" value="RmlC-like_jellyroll"/>
</dbReference>
<dbReference type="RefSeq" id="WP_203670843.1">
    <property type="nucleotide sequence ID" value="NZ_BONJ01000001.1"/>
</dbReference>
<evidence type="ECO:0008006" key="3">
    <source>
        <dbReference type="Google" id="ProtNLM"/>
    </source>
</evidence>
<dbReference type="Pfam" id="PF05962">
    <property type="entry name" value="HutD"/>
    <property type="match status" value="1"/>
</dbReference>
<dbReference type="CDD" id="cd20293">
    <property type="entry name" value="cupin_HutD_N"/>
    <property type="match status" value="1"/>
</dbReference>
<dbReference type="AlphaFoldDB" id="A0A8J3PBT6"/>
<keyword evidence="2" id="KW-1185">Reference proteome</keyword>
<gene>
    <name evidence="1" type="ORF">Cme02nite_00480</name>
</gene>
<dbReference type="PANTHER" id="PTHR37943">
    <property type="entry name" value="PROTEIN VES"/>
    <property type="match status" value="1"/>
</dbReference>